<dbReference type="Pfam" id="PF13580">
    <property type="entry name" value="SIS_2"/>
    <property type="match status" value="1"/>
</dbReference>
<evidence type="ECO:0000256" key="1">
    <source>
        <dbReference type="SAM" id="Coils"/>
    </source>
</evidence>
<dbReference type="NCBIfam" id="NF002805">
    <property type="entry name" value="PRK02947.1"/>
    <property type="match status" value="1"/>
</dbReference>
<evidence type="ECO:0000313" key="3">
    <source>
        <dbReference type="EMBL" id="ALM74494.1"/>
    </source>
</evidence>
<dbReference type="SUPFAM" id="SSF53697">
    <property type="entry name" value="SIS domain"/>
    <property type="match status" value="1"/>
</dbReference>
<dbReference type="STRING" id="55802.TBCH5v1_0526"/>
<dbReference type="PANTHER" id="PTHR30390:SF7">
    <property type="entry name" value="PHOSPHOHEPTOSE ISOMERASE"/>
    <property type="match status" value="1"/>
</dbReference>
<gene>
    <name evidence="3" type="ORF">TBCH5v1_0526</name>
</gene>
<name>A0A0S1X9L6_THEBA</name>
<sequence length="243" mass="26453">MMGKYYNIINELLKRIMEEEKENIEKAAEILAESIEKGGILHVIGAGHSAMLGEELFYRAGGLALVNPILDTDINISHGAEKSTAMEKIEGYARILLKTAKVQKGDVVMVVSTSGVNQFPVEAALVSKELGAKTIGITAVEYSKSLTPKNKFGKRLFEVVDLVIDNKVPPGDAVLSIEGFEMKIAAVSTITNCFIGNSIVALTVEKLIEKGIKPPVWISAHLPGAEEHNSKLFEIYGNRIKLF</sequence>
<accession>A0A0S1X9L6</accession>
<dbReference type="InterPro" id="IPR035472">
    <property type="entry name" value="RpiR-like_SIS"/>
</dbReference>
<dbReference type="InterPro" id="IPR050099">
    <property type="entry name" value="SIS_GmhA/DiaA_subfam"/>
</dbReference>
<feature type="coiled-coil region" evidence="1">
    <location>
        <begin position="9"/>
        <end position="37"/>
    </location>
</feature>
<dbReference type="PATRIC" id="fig|55802.8.peg.522"/>
<dbReference type="Proteomes" id="UP000066042">
    <property type="component" value="Chromosome"/>
</dbReference>
<dbReference type="GO" id="GO:0097367">
    <property type="term" value="F:carbohydrate derivative binding"/>
    <property type="evidence" value="ECO:0007669"/>
    <property type="project" value="InterPro"/>
</dbReference>
<feature type="domain" description="SIS" evidence="2">
    <location>
        <begin position="31"/>
        <end position="209"/>
    </location>
</feature>
<reference evidence="3 4" key="1">
    <citation type="journal article" date="2016" name="Genome Announc.">
        <title>Complete genome sequence of the hyperthermophilic and piezophilic archaeon Thermococcus barophilus Ch5, capable of growth at the expense of hydrogenogenesis from carbon monoxide and formate.</title>
        <authorList>
            <person name="Oger P."/>
            <person name="Sokolova T.G."/>
            <person name="Kozhevnikova D.A."/>
            <person name="Taranov E.A."/>
            <person name="Vannier P."/>
            <person name="Lee H.S."/>
            <person name="Kwon K.K."/>
            <person name="Kang S.G."/>
            <person name="Lee J.H."/>
            <person name="Bonch-Osmolovskaya E.A."/>
            <person name="Lebedinsky A.V."/>
        </authorList>
    </citation>
    <scope>NUCLEOTIDE SEQUENCE [LARGE SCALE GENOMIC DNA]</scope>
    <source>
        <strain evidence="4">Ch5</strain>
    </source>
</reference>
<organism evidence="3 4">
    <name type="scientific">Thermococcus barophilus</name>
    <dbReference type="NCBI Taxonomy" id="55802"/>
    <lineage>
        <taxon>Archaea</taxon>
        <taxon>Methanobacteriati</taxon>
        <taxon>Methanobacteriota</taxon>
        <taxon>Thermococci</taxon>
        <taxon>Thermococcales</taxon>
        <taxon>Thermococcaceae</taxon>
        <taxon>Thermococcus</taxon>
    </lineage>
</organism>
<dbReference type="GO" id="GO:1901135">
    <property type="term" value="P:carbohydrate derivative metabolic process"/>
    <property type="evidence" value="ECO:0007669"/>
    <property type="project" value="InterPro"/>
</dbReference>
<dbReference type="EMBL" id="CP013050">
    <property type="protein sequence ID" value="ALM74494.1"/>
    <property type="molecule type" value="Genomic_DNA"/>
</dbReference>
<dbReference type="AlphaFoldDB" id="A0A0S1X9L6"/>
<dbReference type="Gene3D" id="3.40.50.10490">
    <property type="entry name" value="Glucose-6-phosphate isomerase like protein, domain 1"/>
    <property type="match status" value="1"/>
</dbReference>
<dbReference type="PROSITE" id="PS51464">
    <property type="entry name" value="SIS"/>
    <property type="match status" value="1"/>
</dbReference>
<evidence type="ECO:0000259" key="2">
    <source>
        <dbReference type="PROSITE" id="PS51464"/>
    </source>
</evidence>
<dbReference type="InterPro" id="IPR001347">
    <property type="entry name" value="SIS_dom"/>
</dbReference>
<evidence type="ECO:0000313" key="4">
    <source>
        <dbReference type="Proteomes" id="UP000066042"/>
    </source>
</evidence>
<dbReference type="InterPro" id="IPR046348">
    <property type="entry name" value="SIS_dom_sf"/>
</dbReference>
<dbReference type="CDD" id="cd05013">
    <property type="entry name" value="SIS_RpiR"/>
    <property type="match status" value="1"/>
</dbReference>
<dbReference type="PANTHER" id="PTHR30390">
    <property type="entry name" value="SEDOHEPTULOSE 7-PHOSPHATE ISOMERASE / DNAA INITIATOR-ASSOCIATING FACTOR FOR REPLICATION INITIATION"/>
    <property type="match status" value="1"/>
</dbReference>
<proteinExistence type="predicted"/>
<keyword evidence="1" id="KW-0175">Coiled coil</keyword>
<protein>
    <recommendedName>
        <fullName evidence="2">SIS domain-containing protein</fullName>
    </recommendedName>
</protein>